<keyword evidence="2" id="KW-0067">ATP-binding</keyword>
<evidence type="ECO:0000256" key="2">
    <source>
        <dbReference type="ARBA" id="ARBA00022840"/>
    </source>
</evidence>
<feature type="domain" description="Serine-threonine/tyrosine-protein kinase catalytic" evidence="3">
    <location>
        <begin position="38"/>
        <end position="133"/>
    </location>
</feature>
<reference evidence="4" key="1">
    <citation type="submission" date="2022-11" db="EMBL/GenBank/DDBJ databases">
        <authorList>
            <person name="Morgan W.R."/>
            <person name="Tartar A."/>
        </authorList>
    </citation>
    <scope>NUCLEOTIDE SEQUENCE</scope>
    <source>
        <strain evidence="4">ARSEF 373</strain>
    </source>
</reference>
<dbReference type="PANTHER" id="PTHR24418">
    <property type="entry name" value="TYROSINE-PROTEIN KINASE"/>
    <property type="match status" value="1"/>
</dbReference>
<dbReference type="AlphaFoldDB" id="A0AAV2ZF38"/>
<keyword evidence="1" id="KW-0547">Nucleotide-binding</keyword>
<accession>A0AAV2ZF38</accession>
<dbReference type="GO" id="GO:0004672">
    <property type="term" value="F:protein kinase activity"/>
    <property type="evidence" value="ECO:0007669"/>
    <property type="project" value="InterPro"/>
</dbReference>
<dbReference type="Proteomes" id="UP001146120">
    <property type="component" value="Unassembled WGS sequence"/>
</dbReference>
<evidence type="ECO:0000313" key="4">
    <source>
        <dbReference type="EMBL" id="DBA03859.1"/>
    </source>
</evidence>
<dbReference type="GO" id="GO:0005524">
    <property type="term" value="F:ATP binding"/>
    <property type="evidence" value="ECO:0007669"/>
    <property type="project" value="UniProtKB-KW"/>
</dbReference>
<dbReference type="SUPFAM" id="SSF56112">
    <property type="entry name" value="Protein kinase-like (PK-like)"/>
    <property type="match status" value="1"/>
</dbReference>
<protein>
    <recommendedName>
        <fullName evidence="3">Serine-threonine/tyrosine-protein kinase catalytic domain-containing protein</fullName>
    </recommendedName>
</protein>
<keyword evidence="5" id="KW-1185">Reference proteome</keyword>
<comment type="caution">
    <text evidence="4">The sequence shown here is derived from an EMBL/GenBank/DDBJ whole genome shotgun (WGS) entry which is preliminary data.</text>
</comment>
<dbReference type="EMBL" id="DAKRPA010000014">
    <property type="protein sequence ID" value="DBA03859.1"/>
    <property type="molecule type" value="Genomic_DNA"/>
</dbReference>
<dbReference type="Gene3D" id="1.10.510.10">
    <property type="entry name" value="Transferase(Phosphotransferase) domain 1"/>
    <property type="match status" value="1"/>
</dbReference>
<dbReference type="Pfam" id="PF07714">
    <property type="entry name" value="PK_Tyr_Ser-Thr"/>
    <property type="match status" value="1"/>
</dbReference>
<dbReference type="InterPro" id="IPR050198">
    <property type="entry name" value="Non-receptor_tyrosine_kinases"/>
</dbReference>
<gene>
    <name evidence="4" type="ORF">N0F65_004549</name>
</gene>
<sequence length="133" mass="14690">MKQTLGKIASVSQIDVDGIPDWFISPDDIDYCSKPFTCGVSGALHRGKWGQGTRVVVKTLTVEASMMNFVPPIALWHNLSHPHVLKLFGACHVSSPPFIVCEDATFGNLHDYLTKPSNRDNIWRLLLQAALGM</sequence>
<dbReference type="InterPro" id="IPR011009">
    <property type="entry name" value="Kinase-like_dom_sf"/>
</dbReference>
<organism evidence="4 5">
    <name type="scientific">Lagenidium giganteum</name>
    <dbReference type="NCBI Taxonomy" id="4803"/>
    <lineage>
        <taxon>Eukaryota</taxon>
        <taxon>Sar</taxon>
        <taxon>Stramenopiles</taxon>
        <taxon>Oomycota</taxon>
        <taxon>Peronosporomycetes</taxon>
        <taxon>Pythiales</taxon>
        <taxon>Pythiaceae</taxon>
    </lineage>
</organism>
<evidence type="ECO:0000259" key="3">
    <source>
        <dbReference type="Pfam" id="PF07714"/>
    </source>
</evidence>
<evidence type="ECO:0000256" key="1">
    <source>
        <dbReference type="ARBA" id="ARBA00022741"/>
    </source>
</evidence>
<proteinExistence type="predicted"/>
<evidence type="ECO:0000313" key="5">
    <source>
        <dbReference type="Proteomes" id="UP001146120"/>
    </source>
</evidence>
<reference evidence="4" key="2">
    <citation type="journal article" date="2023" name="Microbiol Resour">
        <title>Decontamination and Annotation of the Draft Genome Sequence of the Oomycete Lagenidium giganteum ARSEF 373.</title>
        <authorList>
            <person name="Morgan W.R."/>
            <person name="Tartar A."/>
        </authorList>
    </citation>
    <scope>NUCLEOTIDE SEQUENCE</scope>
    <source>
        <strain evidence="4">ARSEF 373</strain>
    </source>
</reference>
<dbReference type="InterPro" id="IPR001245">
    <property type="entry name" value="Ser-Thr/Tyr_kinase_cat_dom"/>
</dbReference>
<name>A0AAV2ZF38_9STRA</name>